<dbReference type="EMBL" id="VSSQ01010883">
    <property type="protein sequence ID" value="MPM45461.1"/>
    <property type="molecule type" value="Genomic_DNA"/>
</dbReference>
<dbReference type="Gene3D" id="3.10.105.10">
    <property type="entry name" value="Dipeptide-binding Protein, Domain 3"/>
    <property type="match status" value="1"/>
</dbReference>
<dbReference type="Gene3D" id="3.40.190.10">
    <property type="entry name" value="Periplasmic binding protein-like II"/>
    <property type="match status" value="1"/>
</dbReference>
<protein>
    <submittedName>
        <fullName evidence="1">Uncharacterized protein</fullName>
    </submittedName>
</protein>
<accession>A0A644ZZR3</accession>
<dbReference type="SUPFAM" id="SSF53850">
    <property type="entry name" value="Periplasmic binding protein-like II"/>
    <property type="match status" value="1"/>
</dbReference>
<sequence>MPGTNNPLYLWWYTDYRTSNYSSVTDPRFAELSDKIKSEPDAAKAKQMVFELQALMEEEMPNINLYHQYTFALTSKRLTGITPFDTPQYNDAVWNWEVK</sequence>
<proteinExistence type="predicted"/>
<name>A0A644ZZR3_9ZZZZ</name>
<evidence type="ECO:0000313" key="1">
    <source>
        <dbReference type="EMBL" id="MPM45461.1"/>
    </source>
</evidence>
<organism evidence="1">
    <name type="scientific">bioreactor metagenome</name>
    <dbReference type="NCBI Taxonomy" id="1076179"/>
    <lineage>
        <taxon>unclassified sequences</taxon>
        <taxon>metagenomes</taxon>
        <taxon>ecological metagenomes</taxon>
    </lineage>
</organism>
<comment type="caution">
    <text evidence="1">The sequence shown here is derived from an EMBL/GenBank/DDBJ whole genome shotgun (WGS) entry which is preliminary data.</text>
</comment>
<dbReference type="AlphaFoldDB" id="A0A644ZZR3"/>
<reference evidence="1" key="1">
    <citation type="submission" date="2019-08" db="EMBL/GenBank/DDBJ databases">
        <authorList>
            <person name="Kucharzyk K."/>
            <person name="Murdoch R.W."/>
            <person name="Higgins S."/>
            <person name="Loffler F."/>
        </authorList>
    </citation>
    <scope>NUCLEOTIDE SEQUENCE</scope>
</reference>
<gene>
    <name evidence="1" type="ORF">SDC9_92148</name>
</gene>